<feature type="transmembrane region" description="Helical" evidence="16">
    <location>
        <begin position="230"/>
        <end position="246"/>
    </location>
</feature>
<evidence type="ECO:0000256" key="16">
    <source>
        <dbReference type="SAM" id="Phobius"/>
    </source>
</evidence>
<evidence type="ECO:0000256" key="11">
    <source>
        <dbReference type="ARBA" id="ARBA00022989"/>
    </source>
</evidence>
<evidence type="ECO:0000256" key="12">
    <source>
        <dbReference type="ARBA" id="ARBA00023002"/>
    </source>
</evidence>
<keyword evidence="7" id="KW-0349">Heme</keyword>
<keyword evidence="10" id="KW-0746">Sphingolipid metabolism</keyword>
<keyword evidence="14" id="KW-0443">Lipid metabolism</keyword>
<feature type="transmembrane region" description="Helical" evidence="16">
    <location>
        <begin position="376"/>
        <end position="397"/>
    </location>
</feature>
<evidence type="ECO:0000256" key="2">
    <source>
        <dbReference type="ARBA" id="ARBA00004760"/>
    </source>
</evidence>
<dbReference type="Proteomes" id="UP000054144">
    <property type="component" value="Unassembled WGS sequence"/>
</dbReference>
<dbReference type="PANTHER" id="PTHR19353:SF30">
    <property type="entry name" value="DELTA 8-(E)-SPHINGOLIPID DESATURASE"/>
    <property type="match status" value="1"/>
</dbReference>
<evidence type="ECO:0000256" key="9">
    <source>
        <dbReference type="ARBA" id="ARBA00022723"/>
    </source>
</evidence>
<dbReference type="AlphaFoldDB" id="A0A0D7AGV2"/>
<dbReference type="PROSITE" id="PS50255">
    <property type="entry name" value="CYTOCHROME_B5_2"/>
    <property type="match status" value="1"/>
</dbReference>
<dbReference type="PANTHER" id="PTHR19353">
    <property type="entry name" value="FATTY ACID DESATURASE 2"/>
    <property type="match status" value="1"/>
</dbReference>
<comment type="subcellular location">
    <subcellularLocation>
        <location evidence="1">Membrane</location>
        <topology evidence="1">Multi-pass membrane protein</topology>
    </subcellularLocation>
</comment>
<dbReference type="UniPathway" id="UPA00222"/>
<dbReference type="Pfam" id="PF00487">
    <property type="entry name" value="FA_desaturase"/>
    <property type="match status" value="1"/>
</dbReference>
<comment type="similarity">
    <text evidence="4">Belongs to the fatty acid desaturase type 1 family.</text>
</comment>
<proteinExistence type="inferred from homology"/>
<keyword evidence="9" id="KW-0479">Metal-binding</keyword>
<evidence type="ECO:0000256" key="8">
    <source>
        <dbReference type="ARBA" id="ARBA00022692"/>
    </source>
</evidence>
<feature type="transmembrane region" description="Helical" evidence="16">
    <location>
        <begin position="343"/>
        <end position="364"/>
    </location>
</feature>
<dbReference type="GO" id="GO:0046872">
    <property type="term" value="F:metal ion binding"/>
    <property type="evidence" value="ECO:0007669"/>
    <property type="project" value="UniProtKB-KW"/>
</dbReference>
<evidence type="ECO:0000256" key="10">
    <source>
        <dbReference type="ARBA" id="ARBA00022919"/>
    </source>
</evidence>
<evidence type="ECO:0000256" key="14">
    <source>
        <dbReference type="ARBA" id="ARBA00023098"/>
    </source>
</evidence>
<feature type="transmembrane region" description="Helical" evidence="16">
    <location>
        <begin position="409"/>
        <end position="428"/>
    </location>
</feature>
<feature type="transmembrane region" description="Helical" evidence="16">
    <location>
        <begin position="266"/>
        <end position="284"/>
    </location>
</feature>
<evidence type="ECO:0000256" key="3">
    <source>
        <dbReference type="ARBA" id="ARBA00004991"/>
    </source>
</evidence>
<keyword evidence="11 16" id="KW-1133">Transmembrane helix</keyword>
<name>A0A0D7AGV2_9AGAR</name>
<keyword evidence="12" id="KW-0560">Oxidoreductase</keyword>
<evidence type="ECO:0000259" key="17">
    <source>
        <dbReference type="PROSITE" id="PS50255"/>
    </source>
</evidence>
<evidence type="ECO:0000256" key="1">
    <source>
        <dbReference type="ARBA" id="ARBA00004141"/>
    </source>
</evidence>
<gene>
    <name evidence="18" type="ORF">FISHEDRAFT_64725</name>
</gene>
<evidence type="ECO:0000256" key="4">
    <source>
        <dbReference type="ARBA" id="ARBA00009295"/>
    </source>
</evidence>
<dbReference type="EMBL" id="KN881675">
    <property type="protein sequence ID" value="KIY50521.1"/>
    <property type="molecule type" value="Genomic_DNA"/>
</dbReference>
<keyword evidence="15 16" id="KW-0472">Membrane</keyword>
<dbReference type="GO" id="GO:0016717">
    <property type="term" value="F:oxidoreductase activity, acting on paired donors, with oxidation of a pair of donors resulting in the reduction of molecular oxygen to two molecules of water"/>
    <property type="evidence" value="ECO:0007669"/>
    <property type="project" value="TreeGrafter"/>
</dbReference>
<feature type="domain" description="Cytochrome b5 heme-binding" evidence="17">
    <location>
        <begin position="40"/>
        <end position="85"/>
    </location>
</feature>
<sequence>MVTDSKRPLNAIPRATVVARILDGEHLVIYKGLVLRIPHSWLDAHPGGNLSILHYVGRDATDEVEVYHPDDVLQAIKCYAIGTVDEAELPWNPFIPPVEVGWVRKRVKATEGSKPEGGKASKYVWFKEADAMRAPADSTDPLCPPSQILLVQKNTLLPECDTPSLETLIAPPSTLSLQVQVEHSVAFKDLHQRIIDAGLYKCRYISGYGPEIVRYSMFAFASYWFYQKQWFLSSAFFLGLFWWQLVFFAHDLGHVGVTHCWEIDRLISILIADFIGGLSIGWWVDNHNIHHLVTNHPSHDPDIEHLPFLAISPVFFQSLWSSYYKRTMHFDAFAKVFITIQHYLFYVIMLLARFNLYGLSYTFLVKKAFDTRRTKGGRWAWGLEIVGIIFFWCWFGRVLVGCGDWKTALGYLFVSHASTSILHVQIVLSHFSMSTADLGPTESFPARQMRTTSDVICRPDLGWIHGGLHLQVTHHLFPRLPRHNLGEASKLVKEFAKERGLVYAEFGFVDGNMEMLGVLQGVAEQLKIMKRVAKLEVQAAVDKKLAATDTKTE</sequence>
<comment type="pathway">
    <text evidence="2">Lipid metabolism; sphingolipid metabolism.</text>
</comment>
<evidence type="ECO:0000256" key="5">
    <source>
        <dbReference type="ARBA" id="ARBA00012019"/>
    </source>
</evidence>
<dbReference type="CDD" id="cd03506">
    <property type="entry name" value="Delta6-FADS-like"/>
    <property type="match status" value="1"/>
</dbReference>
<dbReference type="GO" id="GO:0016020">
    <property type="term" value="C:membrane"/>
    <property type="evidence" value="ECO:0007669"/>
    <property type="project" value="UniProtKB-SubCell"/>
</dbReference>
<protein>
    <recommendedName>
        <fullName evidence="6">Delta 8-(E)-sphingolipid desaturase</fullName>
        <ecNumber evidence="5">1.14.19.18</ecNumber>
    </recommendedName>
</protein>
<organism evidence="18 19">
    <name type="scientific">Fistulina hepatica ATCC 64428</name>
    <dbReference type="NCBI Taxonomy" id="1128425"/>
    <lineage>
        <taxon>Eukaryota</taxon>
        <taxon>Fungi</taxon>
        <taxon>Dikarya</taxon>
        <taxon>Basidiomycota</taxon>
        <taxon>Agaricomycotina</taxon>
        <taxon>Agaricomycetes</taxon>
        <taxon>Agaricomycetidae</taxon>
        <taxon>Agaricales</taxon>
        <taxon>Fistulinaceae</taxon>
        <taxon>Fistulina</taxon>
    </lineage>
</organism>
<dbReference type="OrthoDB" id="260091at2759"/>
<evidence type="ECO:0000313" key="19">
    <source>
        <dbReference type="Proteomes" id="UP000054144"/>
    </source>
</evidence>
<comment type="pathway">
    <text evidence="3">Sphingolipid metabolism.</text>
</comment>
<dbReference type="Pfam" id="PF00173">
    <property type="entry name" value="Cyt-b5"/>
    <property type="match status" value="1"/>
</dbReference>
<dbReference type="SMART" id="SM01117">
    <property type="entry name" value="Cyt-b5"/>
    <property type="match status" value="1"/>
</dbReference>
<reference evidence="18 19" key="1">
    <citation type="journal article" date="2015" name="Fungal Genet. Biol.">
        <title>Evolution of novel wood decay mechanisms in Agaricales revealed by the genome sequences of Fistulina hepatica and Cylindrobasidium torrendii.</title>
        <authorList>
            <person name="Floudas D."/>
            <person name="Held B.W."/>
            <person name="Riley R."/>
            <person name="Nagy L.G."/>
            <person name="Koehler G."/>
            <person name="Ransdell A.S."/>
            <person name="Younus H."/>
            <person name="Chow J."/>
            <person name="Chiniquy J."/>
            <person name="Lipzen A."/>
            <person name="Tritt A."/>
            <person name="Sun H."/>
            <person name="Haridas S."/>
            <person name="LaButti K."/>
            <person name="Ohm R.A."/>
            <person name="Kues U."/>
            <person name="Blanchette R.A."/>
            <person name="Grigoriev I.V."/>
            <person name="Minto R.E."/>
            <person name="Hibbett D.S."/>
        </authorList>
    </citation>
    <scope>NUCLEOTIDE SEQUENCE [LARGE SCALE GENOMIC DNA]</scope>
    <source>
        <strain evidence="18 19">ATCC 64428</strain>
    </source>
</reference>
<dbReference type="InterPro" id="IPR036400">
    <property type="entry name" value="Cyt_B5-like_heme/steroid_sf"/>
</dbReference>
<evidence type="ECO:0000313" key="18">
    <source>
        <dbReference type="EMBL" id="KIY50521.1"/>
    </source>
</evidence>
<evidence type="ECO:0000256" key="13">
    <source>
        <dbReference type="ARBA" id="ARBA00023004"/>
    </source>
</evidence>
<evidence type="ECO:0000256" key="15">
    <source>
        <dbReference type="ARBA" id="ARBA00023136"/>
    </source>
</evidence>
<dbReference type="InterPro" id="IPR005804">
    <property type="entry name" value="FA_desaturase_dom"/>
</dbReference>
<dbReference type="PIRSF" id="PIRSF015921">
    <property type="entry name" value="FA_sphinglp_des"/>
    <property type="match status" value="1"/>
</dbReference>
<dbReference type="EC" id="1.14.19.18" evidence="5"/>
<dbReference type="Gene3D" id="3.10.120.10">
    <property type="entry name" value="Cytochrome b5-like heme/steroid binding domain"/>
    <property type="match status" value="1"/>
</dbReference>
<dbReference type="InterPro" id="IPR001199">
    <property type="entry name" value="Cyt_B5-like_heme/steroid-bd"/>
</dbReference>
<accession>A0A0D7AGV2</accession>
<dbReference type="GO" id="GO:0006665">
    <property type="term" value="P:sphingolipid metabolic process"/>
    <property type="evidence" value="ECO:0007669"/>
    <property type="project" value="UniProtKB-UniPathway"/>
</dbReference>
<evidence type="ECO:0000256" key="6">
    <source>
        <dbReference type="ARBA" id="ARBA00016939"/>
    </source>
</evidence>
<dbReference type="InterPro" id="IPR012171">
    <property type="entry name" value="Fatty_acid_desaturase"/>
</dbReference>
<keyword evidence="19" id="KW-1185">Reference proteome</keyword>
<keyword evidence="13" id="KW-0408">Iron</keyword>
<dbReference type="SUPFAM" id="SSF55856">
    <property type="entry name" value="Cytochrome b5-like heme/steroid binding domain"/>
    <property type="match status" value="1"/>
</dbReference>
<keyword evidence="8 16" id="KW-0812">Transmembrane</keyword>
<evidence type="ECO:0000256" key="7">
    <source>
        <dbReference type="ARBA" id="ARBA00022617"/>
    </source>
</evidence>